<organism evidence="3 4">
    <name type="scientific">Heterodera trifolii</name>
    <dbReference type="NCBI Taxonomy" id="157864"/>
    <lineage>
        <taxon>Eukaryota</taxon>
        <taxon>Metazoa</taxon>
        <taxon>Ecdysozoa</taxon>
        <taxon>Nematoda</taxon>
        <taxon>Chromadorea</taxon>
        <taxon>Rhabditida</taxon>
        <taxon>Tylenchina</taxon>
        <taxon>Tylenchomorpha</taxon>
        <taxon>Tylenchoidea</taxon>
        <taxon>Heteroderidae</taxon>
        <taxon>Heteroderinae</taxon>
        <taxon>Heterodera</taxon>
    </lineage>
</organism>
<keyword evidence="4" id="KW-1185">Reference proteome</keyword>
<protein>
    <recommendedName>
        <fullName evidence="2">Phytanoyl-CoA hydroxylase-interacting protein-like C-terminal domain-containing protein</fullName>
    </recommendedName>
</protein>
<dbReference type="InterPro" id="IPR042868">
    <property type="entry name" value="PHYHIP/PHYHIPL"/>
</dbReference>
<name>A0ABD2IBV1_9BILA</name>
<evidence type="ECO:0000256" key="1">
    <source>
        <dbReference type="SAM" id="MobiDB-lite"/>
    </source>
</evidence>
<evidence type="ECO:0000259" key="2">
    <source>
        <dbReference type="Pfam" id="PF19281"/>
    </source>
</evidence>
<evidence type="ECO:0000313" key="4">
    <source>
        <dbReference type="Proteomes" id="UP001620626"/>
    </source>
</evidence>
<comment type="caution">
    <text evidence="3">The sequence shown here is derived from an EMBL/GenBank/DDBJ whole genome shotgun (WGS) entry which is preliminary data.</text>
</comment>
<accession>A0ABD2IBV1</accession>
<dbReference type="EMBL" id="JBICBT010001226">
    <property type="protein sequence ID" value="KAL3077619.1"/>
    <property type="molecule type" value="Genomic_DNA"/>
</dbReference>
<reference evidence="3 4" key="1">
    <citation type="submission" date="2024-10" db="EMBL/GenBank/DDBJ databases">
        <authorList>
            <person name="Kim D."/>
        </authorList>
    </citation>
    <scope>NUCLEOTIDE SEQUENCE [LARGE SCALE GENOMIC DNA]</scope>
    <source>
        <strain evidence="3">BH-2024</strain>
    </source>
</reference>
<evidence type="ECO:0000313" key="3">
    <source>
        <dbReference type="EMBL" id="KAL3077619.1"/>
    </source>
</evidence>
<dbReference type="InterPro" id="IPR045545">
    <property type="entry name" value="PHYIP/PHIPL_C"/>
</dbReference>
<proteinExistence type="predicted"/>
<feature type="compositionally biased region" description="Acidic residues" evidence="1">
    <location>
        <begin position="304"/>
        <end position="314"/>
    </location>
</feature>
<dbReference type="PANTHER" id="PTHR15698:SF4">
    <property type="entry name" value="PHYTANOYL-COA HYDROXYLASE-INTERACTING PROTEIN-LIKE C-TERMINAL DOMAIN-CONTAINING PROTEIN"/>
    <property type="match status" value="1"/>
</dbReference>
<sequence length="567" mass="64080">MSLCFFRYRIDLRIIDSKDNQLASGTVYERAIFSLEEMKVLMQKAIDFTGTEMQPFTYLYRCKPKIYWDYVINETRAEMNPYEKDSNGQAASPINTAISGKSIPLLIGSENSFNLSQIYGLFFSARLDPKGLVPTQSPFGDVRFMLPASMLLQPQLNLYFADFYCNTKPHYVTVVVCREFSDVDRFCRRTCIPLAPFDNPFLLFQPNNSPTVPLTFSAKRNVWVEIYYTDNVPLAWGQLHHISTFGVGTSKIGGLPHNKSCRVCNLYPQGPSGGETAQPLPENVEPIPAEKAEQMVREAAAAELVDERDEEEEDRERREQGKDGAGREGEEQYQRRDTTTEDGQRQVPFDELQNRLQQIERVVAKDAAALVGAASVAAQCANVNGGDGSTGPANFVEFVQQIGGFLSEMHQDFKDLNSKIDTMESIIWLQRNDEEEALGEPIGGLELIDEAYDDADFDALLRDDNDEEVAQKEAENDVDKNRTEQRKANNKNDVPISVHETVDELLGRVKKLEEDKTKGTEEDKTKTRTDKEEKQTLGRTRRRTSTAKATAAAEDDGRKKRCRRESH</sequence>
<gene>
    <name evidence="3" type="ORF">niasHT_037004</name>
</gene>
<dbReference type="Pfam" id="PF19281">
    <property type="entry name" value="PHYHIP_C"/>
    <property type="match status" value="1"/>
</dbReference>
<feature type="region of interest" description="Disordered" evidence="1">
    <location>
        <begin position="300"/>
        <end position="349"/>
    </location>
</feature>
<feature type="compositionally biased region" description="Basic and acidic residues" evidence="1">
    <location>
        <begin position="315"/>
        <end position="344"/>
    </location>
</feature>
<feature type="domain" description="Phytanoyl-CoA hydroxylase-interacting protein-like C-terminal" evidence="2">
    <location>
        <begin position="109"/>
        <end position="266"/>
    </location>
</feature>
<feature type="compositionally biased region" description="Basic and acidic residues" evidence="1">
    <location>
        <begin position="468"/>
        <end position="487"/>
    </location>
</feature>
<feature type="region of interest" description="Disordered" evidence="1">
    <location>
        <begin position="468"/>
        <end position="567"/>
    </location>
</feature>
<dbReference type="Proteomes" id="UP001620626">
    <property type="component" value="Unassembled WGS sequence"/>
</dbReference>
<dbReference type="AlphaFoldDB" id="A0ABD2IBV1"/>
<feature type="compositionally biased region" description="Basic and acidic residues" evidence="1">
    <location>
        <begin position="500"/>
        <end position="536"/>
    </location>
</feature>
<dbReference type="PANTHER" id="PTHR15698">
    <property type="entry name" value="PROTEIN CBG15099"/>
    <property type="match status" value="1"/>
</dbReference>